<keyword evidence="2" id="KW-0547">Nucleotide-binding</keyword>
<dbReference type="EMBL" id="BMHE01000010">
    <property type="protein sequence ID" value="GFZ78857.1"/>
    <property type="molecule type" value="Genomic_DNA"/>
</dbReference>
<dbReference type="PANTHER" id="PTHR42781">
    <property type="entry name" value="SPERMIDINE/PUTRESCINE IMPORT ATP-BINDING PROTEIN POTA"/>
    <property type="match status" value="1"/>
</dbReference>
<dbReference type="Pfam" id="PF00005">
    <property type="entry name" value="ABC_tran"/>
    <property type="match status" value="1"/>
</dbReference>
<dbReference type="InterPro" id="IPR008995">
    <property type="entry name" value="Mo/tungstate-bd_C_term_dom"/>
</dbReference>
<dbReference type="InterPro" id="IPR003439">
    <property type="entry name" value="ABC_transporter-like_ATP-bd"/>
</dbReference>
<protein>
    <submittedName>
        <fullName evidence="5">Spermidine/putrescine import ATP-binding protein PotA</fullName>
    </submittedName>
</protein>
<dbReference type="InterPro" id="IPR013611">
    <property type="entry name" value="Transp-assoc_OB_typ2"/>
</dbReference>
<dbReference type="RefSeq" id="WP_189011996.1">
    <property type="nucleotide sequence ID" value="NZ_BMHE01000010.1"/>
</dbReference>
<dbReference type="SMART" id="SM00382">
    <property type="entry name" value="AAA"/>
    <property type="match status" value="1"/>
</dbReference>
<dbReference type="PANTHER" id="PTHR42781:SF4">
    <property type="entry name" value="SPERMIDINE_PUTRESCINE IMPORT ATP-BINDING PROTEIN POTA"/>
    <property type="match status" value="1"/>
</dbReference>
<dbReference type="Proteomes" id="UP000615455">
    <property type="component" value="Unassembled WGS sequence"/>
</dbReference>
<dbReference type="Gene3D" id="3.40.50.300">
    <property type="entry name" value="P-loop containing nucleotide triphosphate hydrolases"/>
    <property type="match status" value="1"/>
</dbReference>
<feature type="domain" description="ABC transporter" evidence="4">
    <location>
        <begin position="6"/>
        <end position="241"/>
    </location>
</feature>
<evidence type="ECO:0000313" key="5">
    <source>
        <dbReference type="EMBL" id="GFZ78857.1"/>
    </source>
</evidence>
<evidence type="ECO:0000259" key="4">
    <source>
        <dbReference type="PROSITE" id="PS50893"/>
    </source>
</evidence>
<dbReference type="Gene3D" id="2.40.50.100">
    <property type="match status" value="1"/>
</dbReference>
<dbReference type="Pfam" id="PF08402">
    <property type="entry name" value="TOBE_2"/>
    <property type="match status" value="1"/>
</dbReference>
<keyword evidence="1" id="KW-0813">Transport</keyword>
<accession>A0ABQ1EN24</accession>
<proteinExistence type="predicted"/>
<dbReference type="SUPFAM" id="SSF50331">
    <property type="entry name" value="MOP-like"/>
    <property type="match status" value="1"/>
</dbReference>
<dbReference type="SUPFAM" id="SSF52540">
    <property type="entry name" value="P-loop containing nucleoside triphosphate hydrolases"/>
    <property type="match status" value="1"/>
</dbReference>
<dbReference type="GO" id="GO:0005524">
    <property type="term" value="F:ATP binding"/>
    <property type="evidence" value="ECO:0007669"/>
    <property type="project" value="UniProtKB-KW"/>
</dbReference>
<dbReference type="InterPro" id="IPR003593">
    <property type="entry name" value="AAA+_ATPase"/>
</dbReference>
<dbReference type="InterPro" id="IPR027417">
    <property type="entry name" value="P-loop_NTPase"/>
</dbReference>
<reference evidence="6" key="1">
    <citation type="journal article" date="2019" name="Int. J. Syst. Evol. Microbiol.">
        <title>The Global Catalogue of Microorganisms (GCM) 10K type strain sequencing project: providing services to taxonomists for standard genome sequencing and annotation.</title>
        <authorList>
            <consortium name="The Broad Institute Genomics Platform"/>
            <consortium name="The Broad Institute Genome Sequencing Center for Infectious Disease"/>
            <person name="Wu L."/>
            <person name="Ma J."/>
        </authorList>
    </citation>
    <scope>NUCLEOTIDE SEQUENCE [LARGE SCALE GENOMIC DNA]</scope>
    <source>
        <strain evidence="6">CGMCC 1.15043</strain>
    </source>
</reference>
<keyword evidence="6" id="KW-1185">Reference proteome</keyword>
<gene>
    <name evidence="5" type="primary">potA</name>
    <name evidence="5" type="ORF">GCM10008018_25500</name>
</gene>
<dbReference type="PROSITE" id="PS00211">
    <property type="entry name" value="ABC_TRANSPORTER_1"/>
    <property type="match status" value="1"/>
</dbReference>
<evidence type="ECO:0000256" key="1">
    <source>
        <dbReference type="ARBA" id="ARBA00022448"/>
    </source>
</evidence>
<evidence type="ECO:0000256" key="3">
    <source>
        <dbReference type="ARBA" id="ARBA00022840"/>
    </source>
</evidence>
<evidence type="ECO:0000313" key="6">
    <source>
        <dbReference type="Proteomes" id="UP000615455"/>
    </source>
</evidence>
<organism evidence="5 6">
    <name type="scientific">Paenibacillus marchantiophytorum</name>
    <dbReference type="NCBI Taxonomy" id="1619310"/>
    <lineage>
        <taxon>Bacteria</taxon>
        <taxon>Bacillati</taxon>
        <taxon>Bacillota</taxon>
        <taxon>Bacilli</taxon>
        <taxon>Bacillales</taxon>
        <taxon>Paenibacillaceae</taxon>
        <taxon>Paenibacillus</taxon>
    </lineage>
</organism>
<sequence>MEAKSVILRNVTKAFPGSIQKQVNAVSDVNLVIEAGQFATLLGPSGCGKTTTLRMIAGFEDITTGDVLFGDSRVNDIPPNKRDCTMVFQSYALFPHLNVLDNISYGLKIKKMSKANIEKKVNKVLTVMNLNDYKERMPAQMSGGQQQRVALARALVMEPSVLLFDEPLSNLDAKLRLVMRDEIRRIQKELGITAVYVTHDQSEAMSMSDQIIVMNKGRIEQIGSPQDIYQRPQTKFVADFIGTANFVEGHVLDIQADRLQLHTPLGEITAIKHGEFTKGQRVTLVMRPESIVITQDKRNVARVTKSVFMGQTQEYEIELDDHSFQVTISNPMGLRGHQVGDLVSLDFPEQAIHVIPA</sequence>
<name>A0ABQ1EN24_9BACL</name>
<keyword evidence="3 5" id="KW-0067">ATP-binding</keyword>
<evidence type="ECO:0000256" key="2">
    <source>
        <dbReference type="ARBA" id="ARBA00022741"/>
    </source>
</evidence>
<comment type="caution">
    <text evidence="5">The sequence shown here is derived from an EMBL/GenBank/DDBJ whole genome shotgun (WGS) entry which is preliminary data.</text>
</comment>
<dbReference type="PROSITE" id="PS50893">
    <property type="entry name" value="ABC_TRANSPORTER_2"/>
    <property type="match status" value="1"/>
</dbReference>
<dbReference type="InterPro" id="IPR050093">
    <property type="entry name" value="ABC_SmlMolc_Importer"/>
</dbReference>
<dbReference type="InterPro" id="IPR017871">
    <property type="entry name" value="ABC_transporter-like_CS"/>
</dbReference>